<dbReference type="InterPro" id="IPR036457">
    <property type="entry name" value="PPM-type-like_dom_sf"/>
</dbReference>
<dbReference type="PROSITE" id="PS50110">
    <property type="entry name" value="RESPONSE_REGULATORY"/>
    <property type="match status" value="1"/>
</dbReference>
<dbReference type="Pfam" id="PF00072">
    <property type="entry name" value="Response_reg"/>
    <property type="match status" value="1"/>
</dbReference>
<keyword evidence="1" id="KW-0378">Hydrolase</keyword>
<dbReference type="InterPro" id="IPR001932">
    <property type="entry name" value="PPM-type_phosphatase-like_dom"/>
</dbReference>
<dbReference type="PANTHER" id="PTHR43156:SF2">
    <property type="entry name" value="STAGE II SPORULATION PROTEIN E"/>
    <property type="match status" value="1"/>
</dbReference>
<dbReference type="InterPro" id="IPR011006">
    <property type="entry name" value="CheY-like_superfamily"/>
</dbReference>
<comment type="caution">
    <text evidence="4">The sequence shown here is derived from an EMBL/GenBank/DDBJ whole genome shotgun (WGS) entry which is preliminary data.</text>
</comment>
<keyword evidence="2" id="KW-0597">Phosphoprotein</keyword>
<dbReference type="Pfam" id="PF07228">
    <property type="entry name" value="SpoIIE"/>
    <property type="match status" value="1"/>
</dbReference>
<dbReference type="SUPFAM" id="SSF52172">
    <property type="entry name" value="CheY-like"/>
    <property type="match status" value="1"/>
</dbReference>
<dbReference type="STRING" id="285458.BGM19_36290"/>
<organism evidence="4 5">
    <name type="scientific">Streptomyces agglomeratus</name>
    <dbReference type="NCBI Taxonomy" id="285458"/>
    <lineage>
        <taxon>Bacteria</taxon>
        <taxon>Bacillati</taxon>
        <taxon>Actinomycetota</taxon>
        <taxon>Actinomycetes</taxon>
        <taxon>Kitasatosporales</taxon>
        <taxon>Streptomycetaceae</taxon>
        <taxon>Streptomyces</taxon>
    </lineage>
</organism>
<dbReference type="SMART" id="SM00448">
    <property type="entry name" value="REC"/>
    <property type="match status" value="1"/>
</dbReference>
<reference evidence="4 5" key="1">
    <citation type="submission" date="2016-08" db="EMBL/GenBank/DDBJ databases">
        <title>Complete genome sequence of Streptomyces agglomeratus strain 6-3-2, a novel anti-MRSA actinomycete isolated from Wuli of Tebit, China.</title>
        <authorList>
            <person name="Chen X."/>
        </authorList>
    </citation>
    <scope>NUCLEOTIDE SEQUENCE [LARGE SCALE GENOMIC DNA]</scope>
    <source>
        <strain evidence="4 5">6-3-2</strain>
    </source>
</reference>
<dbReference type="Gene3D" id="3.60.40.10">
    <property type="entry name" value="PPM-type phosphatase domain"/>
    <property type="match status" value="1"/>
</dbReference>
<name>A0A1E5PHX2_9ACTN</name>
<accession>A0A1E5PHX2</accession>
<proteinExistence type="predicted"/>
<dbReference type="GO" id="GO:0000160">
    <property type="term" value="P:phosphorelay signal transduction system"/>
    <property type="evidence" value="ECO:0007669"/>
    <property type="project" value="InterPro"/>
</dbReference>
<evidence type="ECO:0000256" key="2">
    <source>
        <dbReference type="PROSITE-ProRule" id="PRU00169"/>
    </source>
</evidence>
<dbReference type="GO" id="GO:0016791">
    <property type="term" value="F:phosphatase activity"/>
    <property type="evidence" value="ECO:0007669"/>
    <property type="project" value="TreeGrafter"/>
</dbReference>
<evidence type="ECO:0000313" key="5">
    <source>
        <dbReference type="Proteomes" id="UP000095759"/>
    </source>
</evidence>
<dbReference type="Proteomes" id="UP000095759">
    <property type="component" value="Unassembled WGS sequence"/>
</dbReference>
<sequence>MPPPSAPREGALAQILLVEDDDGDALLVEELVHDTTPATQLLRARTLAQARSMLEGTQPPQCVLLDLHLPDAQGLDLLREVLRASPHAAVVVLTGLAEEDMGLSAVAAGAQDYLVKGLIEPSALGRAIRYAIQRRQSEQAAAVMQASRLRAEENARLERGLLPSPLLRSDTVRVTTRYDAGRTDALLGGDFFDVVESADGSVHALIGDVSGHGPDEAALGVCLRVAWRSLTMAGARGNDLMHLMEEILRAERSSAEIFATLTTLTFTPDRDVAVILQAGHPPALLITGANRAQLLQTPTGPALGILPACLASWPQTSMALPGAGALLLFTDGLFEGRTGPAGQRLGEEGLLSLVQHHAHLPAEQLLDTLIARTQALSAAYGGHIDDRALVHLEWNTQ</sequence>
<dbReference type="CDD" id="cd00156">
    <property type="entry name" value="REC"/>
    <property type="match status" value="1"/>
</dbReference>
<protein>
    <submittedName>
        <fullName evidence="4">Fused response regulator/phosphatase</fullName>
    </submittedName>
</protein>
<evidence type="ECO:0000259" key="3">
    <source>
        <dbReference type="PROSITE" id="PS50110"/>
    </source>
</evidence>
<dbReference type="PANTHER" id="PTHR43156">
    <property type="entry name" value="STAGE II SPORULATION PROTEIN E-RELATED"/>
    <property type="match status" value="1"/>
</dbReference>
<feature type="modified residue" description="4-aspartylphosphate" evidence="2">
    <location>
        <position position="66"/>
    </location>
</feature>
<feature type="domain" description="Response regulatory" evidence="3">
    <location>
        <begin position="14"/>
        <end position="131"/>
    </location>
</feature>
<evidence type="ECO:0000313" key="4">
    <source>
        <dbReference type="EMBL" id="OEJ29127.1"/>
    </source>
</evidence>
<evidence type="ECO:0000256" key="1">
    <source>
        <dbReference type="ARBA" id="ARBA00022801"/>
    </source>
</evidence>
<dbReference type="AlphaFoldDB" id="A0A1E5PHX2"/>
<keyword evidence="5" id="KW-1185">Reference proteome</keyword>
<gene>
    <name evidence="4" type="ORF">AS594_00605</name>
</gene>
<dbReference type="InterPro" id="IPR001789">
    <property type="entry name" value="Sig_transdc_resp-reg_receiver"/>
</dbReference>
<dbReference type="SMART" id="SM00331">
    <property type="entry name" value="PP2C_SIG"/>
    <property type="match status" value="1"/>
</dbReference>
<dbReference type="EMBL" id="MEHJ01000001">
    <property type="protein sequence ID" value="OEJ29127.1"/>
    <property type="molecule type" value="Genomic_DNA"/>
</dbReference>
<dbReference type="Gene3D" id="3.40.50.2300">
    <property type="match status" value="1"/>
</dbReference>
<dbReference type="InterPro" id="IPR052016">
    <property type="entry name" value="Bact_Sigma-Reg"/>
</dbReference>